<keyword evidence="1" id="KW-0732">Signal</keyword>
<gene>
    <name evidence="2" type="ORF">ELE36_19295</name>
</gene>
<proteinExistence type="predicted"/>
<name>A0A411HPJ0_9GAMM</name>
<dbReference type="Proteomes" id="UP000291562">
    <property type="component" value="Chromosome"/>
</dbReference>
<feature type="chain" id="PRO_5019172036" description="Cytochrome c domain-containing protein" evidence="1">
    <location>
        <begin position="21"/>
        <end position="592"/>
    </location>
</feature>
<dbReference type="EMBL" id="CP035704">
    <property type="protein sequence ID" value="QBB72340.1"/>
    <property type="molecule type" value="Genomic_DNA"/>
</dbReference>
<organism evidence="2 3">
    <name type="scientific">Pseudolysobacter antarcticus</name>
    <dbReference type="NCBI Taxonomy" id="2511995"/>
    <lineage>
        <taxon>Bacteria</taxon>
        <taxon>Pseudomonadati</taxon>
        <taxon>Pseudomonadota</taxon>
        <taxon>Gammaproteobacteria</taxon>
        <taxon>Lysobacterales</taxon>
        <taxon>Rhodanobacteraceae</taxon>
        <taxon>Pseudolysobacter</taxon>
    </lineage>
</organism>
<dbReference type="RefSeq" id="WP_129836210.1">
    <property type="nucleotide sequence ID" value="NZ_CP035704.1"/>
</dbReference>
<accession>A0A411HPJ0</accession>
<evidence type="ECO:0000313" key="3">
    <source>
        <dbReference type="Proteomes" id="UP000291562"/>
    </source>
</evidence>
<protein>
    <recommendedName>
        <fullName evidence="4">Cytochrome c domain-containing protein</fullName>
    </recommendedName>
</protein>
<keyword evidence="3" id="KW-1185">Reference proteome</keyword>
<sequence length="592" mass="64691">MYRLIASLTLALGVCALAHADTNKAIQVSSRHATDASPHPLALHAPGIAHCLIQNNNTGNPLAPGSNDDALFKLLSAQPRCPENALVFRDLVLASKMTLHPAMVANRGFHNPLPQGSFSFFESVQGAYAGQTLAPGDWFFGHFTAASIDNVALTSVMAPQQAATPDNLLLETLVWDPKKQVFNFYEIRGTGQGGEWFYRGDSVDILADIANLDRGYDASQPIFMGPLDGGKATMPRLRCSGCHMNGGPIMKELKAPHDSWWTVERPLDFGALRIAPEFNTILANLVSANELEKWIKAGDEKLLASAPFWKTRSALSLQEQLRPLFCEQEVNLESDPQPFEGPDANIQAPVGAFVDQRLVPDQQTVSIAKDLYTGSLTLFQSQFIDYQSGGFANSVQPINQIDADHAFETPVKSHSDMLVVDKLVAAGVIDQKFVFDVIATDMTRPMFSPGRCGLLQKLPTGPATADWKNKFQQNLASTNSAAAKELLANLGDAARTPAYHRAKAKQLIAKIQSNAAQQPAVNGYVRLLTQRRIAVYQAQISQHPQGQIFEPGFRLIFPTMQLFQKNQQQIAYGGVPDQYWLNPASGAVELTE</sequence>
<feature type="signal peptide" evidence="1">
    <location>
        <begin position="1"/>
        <end position="20"/>
    </location>
</feature>
<dbReference type="AlphaFoldDB" id="A0A411HPJ0"/>
<dbReference type="KEGG" id="xbc:ELE36_19295"/>
<reference evidence="2 3" key="1">
    <citation type="submission" date="2019-01" db="EMBL/GenBank/DDBJ databases">
        <title>Pseudolysobacter antarctica gen. nov., sp. nov., isolated from Fildes Peninsula, Antarctica.</title>
        <authorList>
            <person name="Wei Z."/>
            <person name="Peng F."/>
        </authorList>
    </citation>
    <scope>NUCLEOTIDE SEQUENCE [LARGE SCALE GENOMIC DNA]</scope>
    <source>
        <strain evidence="2 3">AQ6-296</strain>
    </source>
</reference>
<evidence type="ECO:0000313" key="2">
    <source>
        <dbReference type="EMBL" id="QBB72340.1"/>
    </source>
</evidence>
<dbReference type="OrthoDB" id="8565154at2"/>
<evidence type="ECO:0008006" key="4">
    <source>
        <dbReference type="Google" id="ProtNLM"/>
    </source>
</evidence>
<evidence type="ECO:0000256" key="1">
    <source>
        <dbReference type="SAM" id="SignalP"/>
    </source>
</evidence>